<dbReference type="EMBL" id="FWPT01000001">
    <property type="protein sequence ID" value="SMA32570.1"/>
    <property type="molecule type" value="Genomic_DNA"/>
</dbReference>
<name>A0A1X7AE64_9GAMM</name>
<organism evidence="3 4">
    <name type="scientific">Parendozoicomonas haliclonae</name>
    <dbReference type="NCBI Taxonomy" id="1960125"/>
    <lineage>
        <taxon>Bacteria</taxon>
        <taxon>Pseudomonadati</taxon>
        <taxon>Pseudomonadota</taxon>
        <taxon>Gammaproteobacteria</taxon>
        <taxon>Oceanospirillales</taxon>
        <taxon>Endozoicomonadaceae</taxon>
        <taxon>Parendozoicomonas</taxon>
    </lineage>
</organism>
<evidence type="ECO:0000313" key="3">
    <source>
        <dbReference type="EMBL" id="SMA32570.1"/>
    </source>
</evidence>
<dbReference type="SUPFAM" id="SSF54626">
    <property type="entry name" value="Chalcone isomerase"/>
    <property type="match status" value="1"/>
</dbReference>
<evidence type="ECO:0000313" key="4">
    <source>
        <dbReference type="Proteomes" id="UP000196573"/>
    </source>
</evidence>
<dbReference type="GO" id="GO:0016872">
    <property type="term" value="F:intramolecular lyase activity"/>
    <property type="evidence" value="ECO:0007669"/>
    <property type="project" value="InterPro"/>
</dbReference>
<dbReference type="OrthoDB" id="270742at2"/>
<gene>
    <name evidence="3" type="ORF">EHSB41UT_00164</name>
</gene>
<protein>
    <submittedName>
        <fullName evidence="3">Chalcone-flavanone isomerase</fullName>
    </submittedName>
</protein>
<keyword evidence="1" id="KW-0732">Signal</keyword>
<feature type="signal peptide" evidence="1">
    <location>
        <begin position="1"/>
        <end position="19"/>
    </location>
</feature>
<dbReference type="InterPro" id="IPR036298">
    <property type="entry name" value="Chalcone_isomerase_sf"/>
</dbReference>
<dbReference type="RefSeq" id="WP_087105953.1">
    <property type="nucleotide sequence ID" value="NZ_CBCSCN010000012.1"/>
</dbReference>
<accession>A0A1X7AE64</accession>
<dbReference type="AlphaFoldDB" id="A0A1X7AE64"/>
<dbReference type="Proteomes" id="UP000196573">
    <property type="component" value="Unassembled WGS sequence"/>
</dbReference>
<dbReference type="Pfam" id="PF16036">
    <property type="entry name" value="Chalcone_3"/>
    <property type="match status" value="1"/>
</dbReference>
<dbReference type="InterPro" id="IPR016088">
    <property type="entry name" value="Chalcone_isomerase_3-sand"/>
</dbReference>
<evidence type="ECO:0000259" key="2">
    <source>
        <dbReference type="Pfam" id="PF16036"/>
    </source>
</evidence>
<dbReference type="Gene3D" id="3.50.70.10">
    <property type="match status" value="1"/>
</dbReference>
<feature type="domain" description="Chalcone isomerase" evidence="2">
    <location>
        <begin position="19"/>
        <end position="184"/>
    </location>
</feature>
<dbReference type="InterPro" id="IPR016087">
    <property type="entry name" value="Chalcone_isomerase"/>
</dbReference>
<feature type="chain" id="PRO_5012869198" evidence="1">
    <location>
        <begin position="20"/>
        <end position="186"/>
    </location>
</feature>
<sequence length="186" mass="20184">MKFLSSLLLSLLVITSAHAKEVGGVQLKPSIEEDGKTLNLNGAGIRSKFFVDVYVASLYTTQPEKKAAPILDGEILSAVRLDIISGLITSDKMVSTVEEGFKEATDGNVAPLQERINTFMQVFSKTEIKKGESFTLVGIPKVGVTAYRNGKEVITIQGDDFRKALFAIWLGHKPASKTLKKELLAG</sequence>
<proteinExistence type="predicted"/>
<evidence type="ECO:0000256" key="1">
    <source>
        <dbReference type="SAM" id="SignalP"/>
    </source>
</evidence>
<keyword evidence="3" id="KW-0413">Isomerase</keyword>
<keyword evidence="4" id="KW-1185">Reference proteome</keyword>
<reference evidence="3 4" key="1">
    <citation type="submission" date="2017-03" db="EMBL/GenBank/DDBJ databases">
        <authorList>
            <person name="Afonso C.L."/>
            <person name="Miller P.J."/>
            <person name="Scott M.A."/>
            <person name="Spackman E."/>
            <person name="Goraichik I."/>
            <person name="Dimitrov K.M."/>
            <person name="Suarez D.L."/>
            <person name="Swayne D.E."/>
        </authorList>
    </citation>
    <scope>NUCLEOTIDE SEQUENCE [LARGE SCALE GENOMIC DNA]</scope>
    <source>
        <strain evidence="3">SB41UT1</strain>
    </source>
</reference>